<dbReference type="AlphaFoldDB" id="A0A3M8H174"/>
<dbReference type="EMBL" id="RHLQ01000071">
    <property type="protein sequence ID" value="RNC96218.1"/>
    <property type="molecule type" value="Genomic_DNA"/>
</dbReference>
<keyword evidence="3" id="KW-1185">Reference proteome</keyword>
<keyword evidence="1" id="KW-0472">Membrane</keyword>
<dbReference type="Proteomes" id="UP000279909">
    <property type="component" value="Unassembled WGS sequence"/>
</dbReference>
<proteinExistence type="predicted"/>
<protein>
    <recommendedName>
        <fullName evidence="4">DUF3139 domain-containing protein</fullName>
    </recommendedName>
</protein>
<evidence type="ECO:0000256" key="1">
    <source>
        <dbReference type="SAM" id="Phobius"/>
    </source>
</evidence>
<dbReference type="OrthoDB" id="2972540at2"/>
<name>A0A3M8H174_9BACI</name>
<gene>
    <name evidence="2" type="ORF">EC501_17295</name>
</gene>
<dbReference type="RefSeq" id="WP_122973594.1">
    <property type="nucleotide sequence ID" value="NZ_RHLQ01000071.1"/>
</dbReference>
<feature type="transmembrane region" description="Helical" evidence="1">
    <location>
        <begin position="6"/>
        <end position="26"/>
    </location>
</feature>
<evidence type="ECO:0008006" key="4">
    <source>
        <dbReference type="Google" id="ProtNLM"/>
    </source>
</evidence>
<organism evidence="2 3">
    <name type="scientific">Lysinibacillus halotolerans</name>
    <dbReference type="NCBI Taxonomy" id="1368476"/>
    <lineage>
        <taxon>Bacteria</taxon>
        <taxon>Bacillati</taxon>
        <taxon>Bacillota</taxon>
        <taxon>Bacilli</taxon>
        <taxon>Bacillales</taxon>
        <taxon>Bacillaceae</taxon>
        <taxon>Lysinibacillus</taxon>
    </lineage>
</organism>
<reference evidence="2 3" key="1">
    <citation type="journal article" date="2014" name="Int. J. Syst. Evol. Microbiol.">
        <title>Lysinibacillus halotolerans sp. nov., isolated from saline-alkaline soil.</title>
        <authorList>
            <person name="Kong D."/>
            <person name="Wang Y."/>
            <person name="Zhao B."/>
            <person name="Li Y."/>
            <person name="Song J."/>
            <person name="Zhai Y."/>
            <person name="Zhang C."/>
            <person name="Wang H."/>
            <person name="Chen X."/>
            <person name="Zhao B."/>
            <person name="Ruan Z."/>
        </authorList>
    </citation>
    <scope>NUCLEOTIDE SEQUENCE [LARGE SCALE GENOMIC DNA]</scope>
    <source>
        <strain evidence="2 3">MCCC 1A12703</strain>
    </source>
</reference>
<accession>A0A3M8H174</accession>
<evidence type="ECO:0000313" key="3">
    <source>
        <dbReference type="Proteomes" id="UP000279909"/>
    </source>
</evidence>
<keyword evidence="1" id="KW-1133">Transmembrane helix</keyword>
<comment type="caution">
    <text evidence="2">The sequence shown here is derived from an EMBL/GenBank/DDBJ whole genome shotgun (WGS) entry which is preliminary data.</text>
</comment>
<feature type="transmembrane region" description="Helical" evidence="1">
    <location>
        <begin position="33"/>
        <end position="51"/>
    </location>
</feature>
<sequence>MSPTSIIIICGLIVILLIICLVTFFFKLSIRKKIWGSSGILLILVIGYFALLPKLVELQINDAIEKLNTYLTTIYPNDSWSVTDTDDDKLNKTVELHVRFQTETDIVYSYNITGEKIEQIDFWSIDGKSSKDLINSETKPLHLEKKIK</sequence>
<keyword evidence="1" id="KW-0812">Transmembrane</keyword>
<evidence type="ECO:0000313" key="2">
    <source>
        <dbReference type="EMBL" id="RNC96218.1"/>
    </source>
</evidence>